<feature type="domain" description="Retrotransposon gag" evidence="1">
    <location>
        <begin position="31"/>
        <end position="74"/>
    </location>
</feature>
<reference evidence="2" key="1">
    <citation type="journal article" date="2014" name="Nat. Commun.">
        <title>The emerging biofuel crop Camelina sativa retains a highly undifferentiated hexaploid genome structure.</title>
        <authorList>
            <person name="Kagale S."/>
            <person name="Koh C."/>
            <person name="Nixon J."/>
            <person name="Bollina V."/>
            <person name="Clarke W.E."/>
            <person name="Tuteja R."/>
            <person name="Spillane C."/>
            <person name="Robinson S.J."/>
            <person name="Links M.G."/>
            <person name="Clarke C."/>
            <person name="Higgins E.E."/>
            <person name="Huebert T."/>
            <person name="Sharpe A.G."/>
            <person name="Parkin I.A."/>
        </authorList>
    </citation>
    <scope>NUCLEOTIDE SEQUENCE [LARGE SCALE GENOMIC DNA]</scope>
    <source>
        <strain evidence="2">cv. DH55</strain>
    </source>
</reference>
<keyword evidence="2" id="KW-1185">Reference proteome</keyword>
<dbReference type="Pfam" id="PF03732">
    <property type="entry name" value="Retrotrans_gag"/>
    <property type="match status" value="1"/>
</dbReference>
<dbReference type="PANTHER" id="PTHR33223">
    <property type="entry name" value="CCHC-TYPE DOMAIN-CONTAINING PROTEIN"/>
    <property type="match status" value="1"/>
</dbReference>
<gene>
    <name evidence="3" type="primary">LOC104728072</name>
</gene>
<proteinExistence type="predicted"/>
<dbReference type="InterPro" id="IPR005162">
    <property type="entry name" value="Retrotrans_gag_dom"/>
</dbReference>
<name>A0ABM0US92_CAMSA</name>
<accession>A0ABM0US92</accession>
<dbReference type="Proteomes" id="UP000694864">
    <property type="component" value="Chromosome 11"/>
</dbReference>
<dbReference type="GeneID" id="104728072"/>
<sequence length="167" mass="19324">MEDPLNHLDEFDRLCGLTKINGVSEDSFKLRLFPFSLGDKAHLWEKTLPTGAITTWDRCKKVFLAKFFSNARTASEYYDRTVRFVDSAQDEKYKKDLKIVNDKLDKILLSQQKNIHFLGDEDTTIQDGENEIAELCYVQNQGGFKPYNQFKPNNLSYRSTNVANPQD</sequence>
<reference evidence="3" key="2">
    <citation type="submission" date="2025-08" db="UniProtKB">
        <authorList>
            <consortium name="RefSeq"/>
        </authorList>
    </citation>
    <scope>IDENTIFICATION</scope>
    <source>
        <tissue evidence="3">Leaf</tissue>
    </source>
</reference>
<evidence type="ECO:0000259" key="1">
    <source>
        <dbReference type="Pfam" id="PF03732"/>
    </source>
</evidence>
<dbReference type="RefSeq" id="XP_010445411.1">
    <property type="nucleotide sequence ID" value="XM_010447109.1"/>
</dbReference>
<dbReference type="PANTHER" id="PTHR33223:SF11">
    <property type="entry name" value="ELEMENT PROTEIN, PUTATIVE-RELATED"/>
    <property type="match status" value="1"/>
</dbReference>
<evidence type="ECO:0000313" key="2">
    <source>
        <dbReference type="Proteomes" id="UP000694864"/>
    </source>
</evidence>
<evidence type="ECO:0000313" key="3">
    <source>
        <dbReference type="RefSeq" id="XP_010445411.1"/>
    </source>
</evidence>
<protein>
    <submittedName>
        <fullName evidence="3">Uncharacterized protein LOC104728072</fullName>
    </submittedName>
</protein>
<organism evidence="2 3">
    <name type="scientific">Camelina sativa</name>
    <name type="common">False flax</name>
    <name type="synonym">Myagrum sativum</name>
    <dbReference type="NCBI Taxonomy" id="90675"/>
    <lineage>
        <taxon>Eukaryota</taxon>
        <taxon>Viridiplantae</taxon>
        <taxon>Streptophyta</taxon>
        <taxon>Embryophyta</taxon>
        <taxon>Tracheophyta</taxon>
        <taxon>Spermatophyta</taxon>
        <taxon>Magnoliopsida</taxon>
        <taxon>eudicotyledons</taxon>
        <taxon>Gunneridae</taxon>
        <taxon>Pentapetalae</taxon>
        <taxon>rosids</taxon>
        <taxon>malvids</taxon>
        <taxon>Brassicales</taxon>
        <taxon>Brassicaceae</taxon>
        <taxon>Camelineae</taxon>
        <taxon>Camelina</taxon>
    </lineage>
</organism>